<dbReference type="PANTHER" id="PTHR34387">
    <property type="entry name" value="SLR1258 PROTEIN"/>
    <property type="match status" value="1"/>
</dbReference>
<dbReference type="Pfam" id="PF04402">
    <property type="entry name" value="SIMPL"/>
    <property type="match status" value="1"/>
</dbReference>
<evidence type="ECO:0000313" key="2">
    <source>
        <dbReference type="EMBL" id="OZU87530.1"/>
    </source>
</evidence>
<sequence length="220" mass="24597">MKMYYPFLPQQPQYRQVEMNMMTVTGNGSVFVEPDTVRIQLEVQTENESLSQAQQENANTMNQVFQALQNLGIPTENIQTTGFNITPMYDYIDGEQEFRGYQVTNTITVKVTNIDQAGNVIDTAVSNGVNRVSNIHFSIEDSQKYYQQALSKALEDALAKAQTIANSMQLNLNPTPVKIIEQINEPPVAYKTFAAAESSSTPIQPGQININAAVKVKFQY</sequence>
<organism evidence="2 3">
    <name type="scientific">Virgibacillus indicus</name>
    <dbReference type="NCBI Taxonomy" id="2024554"/>
    <lineage>
        <taxon>Bacteria</taxon>
        <taxon>Bacillati</taxon>
        <taxon>Bacillota</taxon>
        <taxon>Bacilli</taxon>
        <taxon>Bacillales</taxon>
        <taxon>Bacillaceae</taxon>
        <taxon>Virgibacillus</taxon>
    </lineage>
</organism>
<reference evidence="2 3" key="1">
    <citation type="submission" date="2017-08" db="EMBL/GenBank/DDBJ databases">
        <title>Virgibacillus indicus sp. nov. and Virgibacillus profoundi sp. nov, two moderately halophilic bacteria isolated from marine sediment by using the Microfluidic Streak Plate.</title>
        <authorList>
            <person name="Xu B."/>
            <person name="Hu B."/>
            <person name="Wang J."/>
            <person name="Zhu Y."/>
            <person name="Huang L."/>
            <person name="Du W."/>
            <person name="Huang Y."/>
        </authorList>
    </citation>
    <scope>NUCLEOTIDE SEQUENCE [LARGE SCALE GENOMIC DNA]</scope>
    <source>
        <strain evidence="2 3">IO3-P2-C2</strain>
    </source>
</reference>
<protein>
    <recommendedName>
        <fullName evidence="4">SIMPL domain-containing protein</fullName>
    </recommendedName>
</protein>
<gene>
    <name evidence="2" type="ORF">CIL03_15670</name>
</gene>
<dbReference type="PANTHER" id="PTHR34387:SF1">
    <property type="entry name" value="PERIPLASMIC IMMUNOGENIC PROTEIN"/>
    <property type="match status" value="1"/>
</dbReference>
<dbReference type="InterPro" id="IPR007497">
    <property type="entry name" value="SIMPL/DUF541"/>
</dbReference>
<dbReference type="EMBL" id="NPMS01000009">
    <property type="protein sequence ID" value="OZU87530.1"/>
    <property type="molecule type" value="Genomic_DNA"/>
</dbReference>
<dbReference type="GO" id="GO:0006974">
    <property type="term" value="P:DNA damage response"/>
    <property type="evidence" value="ECO:0007669"/>
    <property type="project" value="TreeGrafter"/>
</dbReference>
<accession>A0A265N693</accession>
<evidence type="ECO:0008006" key="4">
    <source>
        <dbReference type="Google" id="ProtNLM"/>
    </source>
</evidence>
<feature type="coiled-coil region" evidence="1">
    <location>
        <begin position="43"/>
        <end position="70"/>
    </location>
</feature>
<evidence type="ECO:0000256" key="1">
    <source>
        <dbReference type="SAM" id="Coils"/>
    </source>
</evidence>
<dbReference type="OrthoDB" id="9785192at2"/>
<dbReference type="InterPro" id="IPR052022">
    <property type="entry name" value="26kDa_periplasmic_antigen"/>
</dbReference>
<comment type="caution">
    <text evidence="2">The sequence shown here is derived from an EMBL/GenBank/DDBJ whole genome shotgun (WGS) entry which is preliminary data.</text>
</comment>
<name>A0A265N693_9BACI</name>
<proteinExistence type="predicted"/>
<evidence type="ECO:0000313" key="3">
    <source>
        <dbReference type="Proteomes" id="UP000216498"/>
    </source>
</evidence>
<dbReference type="Gene3D" id="3.30.70.2970">
    <property type="entry name" value="Protein of unknown function (DUF541), domain 2"/>
    <property type="match status" value="1"/>
</dbReference>
<keyword evidence="3" id="KW-1185">Reference proteome</keyword>
<keyword evidence="1" id="KW-0175">Coiled coil</keyword>
<dbReference type="Gene3D" id="3.30.110.170">
    <property type="entry name" value="Protein of unknown function (DUF541), domain 1"/>
    <property type="match status" value="1"/>
</dbReference>
<dbReference type="Proteomes" id="UP000216498">
    <property type="component" value="Unassembled WGS sequence"/>
</dbReference>
<dbReference type="AlphaFoldDB" id="A0A265N693"/>